<keyword evidence="5" id="KW-1185">Reference proteome</keyword>
<reference evidence="4 5" key="1">
    <citation type="submission" date="2020-07" db="EMBL/GenBank/DDBJ databases">
        <title>Sequencing the genomes of 1000 actinobacteria strains.</title>
        <authorList>
            <person name="Klenk H.-P."/>
        </authorList>
    </citation>
    <scope>NUCLEOTIDE SEQUENCE [LARGE SCALE GENOMIC DNA]</scope>
    <source>
        <strain evidence="4 5">LI1</strain>
    </source>
</reference>
<feature type="compositionally biased region" description="Polar residues" evidence="1">
    <location>
        <begin position="39"/>
        <end position="60"/>
    </location>
</feature>
<evidence type="ECO:0000259" key="3">
    <source>
        <dbReference type="Pfam" id="PF09851"/>
    </source>
</evidence>
<organism evidence="4 5">
    <name type="scientific">Glaciibacter psychrotolerans</name>
    <dbReference type="NCBI Taxonomy" id="670054"/>
    <lineage>
        <taxon>Bacteria</taxon>
        <taxon>Bacillati</taxon>
        <taxon>Actinomycetota</taxon>
        <taxon>Actinomycetes</taxon>
        <taxon>Micrococcales</taxon>
        <taxon>Microbacteriaceae</taxon>
        <taxon>Glaciibacter</taxon>
    </lineage>
</organism>
<keyword evidence="2" id="KW-1133">Transmembrane helix</keyword>
<dbReference type="InterPro" id="IPR018649">
    <property type="entry name" value="SHOCT"/>
</dbReference>
<keyword evidence="2" id="KW-0812">Transmembrane</keyword>
<evidence type="ECO:0000313" key="4">
    <source>
        <dbReference type="EMBL" id="NYJ18925.1"/>
    </source>
</evidence>
<dbReference type="Pfam" id="PF09851">
    <property type="entry name" value="SHOCT"/>
    <property type="match status" value="1"/>
</dbReference>
<feature type="transmembrane region" description="Helical" evidence="2">
    <location>
        <begin position="12"/>
        <end position="34"/>
    </location>
</feature>
<evidence type="ECO:0000256" key="2">
    <source>
        <dbReference type="SAM" id="Phobius"/>
    </source>
</evidence>
<dbReference type="Proteomes" id="UP000537260">
    <property type="component" value="Unassembled WGS sequence"/>
</dbReference>
<accession>A0A7Z0ED22</accession>
<evidence type="ECO:0000313" key="5">
    <source>
        <dbReference type="Proteomes" id="UP000537260"/>
    </source>
</evidence>
<comment type="caution">
    <text evidence="4">The sequence shown here is derived from an EMBL/GenBank/DDBJ whole genome shotgun (WGS) entry which is preliminary data.</text>
</comment>
<proteinExistence type="predicted"/>
<gene>
    <name evidence="4" type="ORF">HNR05_000716</name>
</gene>
<name>A0A7Z0ED22_9MICO</name>
<dbReference type="AlphaFoldDB" id="A0A7Z0ED22"/>
<feature type="domain" description="SHOCT" evidence="3">
    <location>
        <begin position="59"/>
        <end position="83"/>
    </location>
</feature>
<sequence length="88" mass="9748">MMYGTVFDMWWIWLFGAVAVAGLIVLVVVIVRVAGGGIKQNQQPGSTPISPGPHGTSTPRQILDERYARGEMTTEEYRERLTALNEGR</sequence>
<keyword evidence="2" id="KW-0472">Membrane</keyword>
<dbReference type="EMBL" id="JACCFM010000001">
    <property type="protein sequence ID" value="NYJ18925.1"/>
    <property type="molecule type" value="Genomic_DNA"/>
</dbReference>
<feature type="region of interest" description="Disordered" evidence="1">
    <location>
        <begin position="38"/>
        <end position="60"/>
    </location>
</feature>
<dbReference type="RefSeq" id="WP_179577766.1">
    <property type="nucleotide sequence ID" value="NZ_JACCFM010000001.1"/>
</dbReference>
<protein>
    <submittedName>
        <fullName evidence="4">Putative membrane protein</fullName>
    </submittedName>
</protein>
<evidence type="ECO:0000256" key="1">
    <source>
        <dbReference type="SAM" id="MobiDB-lite"/>
    </source>
</evidence>